<organism evidence="8 9">
    <name type="scientific">Treponema succinifaciens (strain ATCC 33096 / DSM 2489 / 6091)</name>
    <dbReference type="NCBI Taxonomy" id="869209"/>
    <lineage>
        <taxon>Bacteria</taxon>
        <taxon>Pseudomonadati</taxon>
        <taxon>Spirochaetota</taxon>
        <taxon>Spirochaetia</taxon>
        <taxon>Spirochaetales</taxon>
        <taxon>Treponemataceae</taxon>
        <taxon>Treponema</taxon>
    </lineage>
</organism>
<evidence type="ECO:0000256" key="1">
    <source>
        <dbReference type="ARBA" id="ARBA00004651"/>
    </source>
</evidence>
<keyword evidence="3" id="KW-1003">Cell membrane</keyword>
<evidence type="ECO:0000256" key="5">
    <source>
        <dbReference type="ARBA" id="ARBA00022989"/>
    </source>
</evidence>
<dbReference type="GeneID" id="302997797"/>
<dbReference type="Proteomes" id="UP000006852">
    <property type="component" value="Chromosome"/>
</dbReference>
<dbReference type="CDD" id="cd13138">
    <property type="entry name" value="MATE_yoeA_like"/>
    <property type="match status" value="1"/>
</dbReference>
<comment type="subcellular location">
    <subcellularLocation>
        <location evidence="1">Cell membrane</location>
        <topology evidence="1">Multi-pass membrane protein</topology>
    </subcellularLocation>
</comment>
<protein>
    <submittedName>
        <fullName evidence="8">MATE efflux family protein</fullName>
    </submittedName>
</protein>
<dbReference type="KEGG" id="tsu:Tresu_0594"/>
<evidence type="ECO:0000313" key="9">
    <source>
        <dbReference type="Proteomes" id="UP000006852"/>
    </source>
</evidence>
<keyword evidence="4 7" id="KW-0812">Transmembrane</keyword>
<feature type="transmembrane region" description="Helical" evidence="7">
    <location>
        <begin position="193"/>
        <end position="213"/>
    </location>
</feature>
<dbReference type="GO" id="GO:0005886">
    <property type="term" value="C:plasma membrane"/>
    <property type="evidence" value="ECO:0007669"/>
    <property type="project" value="UniProtKB-SubCell"/>
</dbReference>
<reference evidence="9" key="2">
    <citation type="submission" date="2011-04" db="EMBL/GenBank/DDBJ databases">
        <title>The complete genome of chromosome of Treponema succinifaciens DSM 2489.</title>
        <authorList>
            <person name="Lucas S."/>
            <person name="Copeland A."/>
            <person name="Lapidus A."/>
            <person name="Bruce D."/>
            <person name="Goodwin L."/>
            <person name="Pitluck S."/>
            <person name="Peters L."/>
            <person name="Kyrpides N."/>
            <person name="Mavromatis K."/>
            <person name="Ivanova N."/>
            <person name="Ovchinnikova G."/>
            <person name="Teshima H."/>
            <person name="Detter J.C."/>
            <person name="Tapia R."/>
            <person name="Han C."/>
            <person name="Land M."/>
            <person name="Hauser L."/>
            <person name="Markowitz V."/>
            <person name="Cheng J.-F."/>
            <person name="Hugenholtz P."/>
            <person name="Woyke T."/>
            <person name="Wu D."/>
            <person name="Gronow S."/>
            <person name="Wellnitz S."/>
            <person name="Brambilla E."/>
            <person name="Klenk H.-P."/>
            <person name="Eisen J.A."/>
        </authorList>
    </citation>
    <scope>NUCLEOTIDE SEQUENCE [LARGE SCALE GENOMIC DNA]</scope>
    <source>
        <strain evidence="9">ATCC 33096 / DSM 2489 / 6091</strain>
    </source>
</reference>
<dbReference type="eggNOG" id="COG0534">
    <property type="taxonomic scope" value="Bacteria"/>
</dbReference>
<keyword evidence="2" id="KW-0813">Transport</keyword>
<keyword evidence="5 7" id="KW-1133">Transmembrane helix</keyword>
<dbReference type="InterPro" id="IPR002528">
    <property type="entry name" value="MATE_fam"/>
</dbReference>
<feature type="transmembrane region" description="Helical" evidence="7">
    <location>
        <begin position="92"/>
        <end position="114"/>
    </location>
</feature>
<gene>
    <name evidence="8" type="ordered locus">Tresu_0594</name>
</gene>
<proteinExistence type="predicted"/>
<sequence>MKSDYLTSKPAFYALFVFSLPIIIGNLFQQLYTMVDSAVVGRFVGEQALAAVGASYSLTVVFICVAIGGGVGSSVIVSKYFGARNFSVMKTAVSTAFLTFLGISVFLGAVGIVINRPLLVLLKTPSDALDMALVYLRIYFLGLPFLFMYNVISSMFNAIGNSRIPLVFLIFSSVLNVALDFLFVAVFKTGVAGAAWATLIAQGLSCVLSFAVFMRTLGKFKDSEDGVEAAEETSDGAVLMSGGASFSGGGARRYGKLARGGYRKFRFFDGRELSSMAKIAIPSILQQSTVSIGMMLVQSVVNSFGSEALAGYSAFSRIASIAIVPMAALNNSMSSYTAQNIGAGKPERVVKGYRAANLMVAFFAVTLCLCIEIFYRPLISLFIGDGGSETALRTGQAALRFEGFFYCWIGFKMACDGLLRGAGDMKVFTLANLINLSIRVVVSVVCAPRFGIEWVWYSVPMGWFMNFVISFAEYRTGNWKKRL</sequence>
<accession>F2NRJ3</accession>
<dbReference type="PANTHER" id="PTHR43549">
    <property type="entry name" value="MULTIDRUG RESISTANCE PROTEIN YPNP-RELATED"/>
    <property type="match status" value="1"/>
</dbReference>
<dbReference type="RefSeq" id="WP_013700842.1">
    <property type="nucleotide sequence ID" value="NC_015385.1"/>
</dbReference>
<feature type="transmembrane region" description="Helical" evidence="7">
    <location>
        <begin position="12"/>
        <end position="28"/>
    </location>
</feature>
<feature type="transmembrane region" description="Helical" evidence="7">
    <location>
        <begin position="164"/>
        <end position="187"/>
    </location>
</feature>
<keyword evidence="9" id="KW-1185">Reference proteome</keyword>
<name>F2NRJ3_TRES6</name>
<dbReference type="InterPro" id="IPR052031">
    <property type="entry name" value="Membrane_Transporter-Flippase"/>
</dbReference>
<evidence type="ECO:0000256" key="7">
    <source>
        <dbReference type="SAM" id="Phobius"/>
    </source>
</evidence>
<dbReference type="EMBL" id="CP002631">
    <property type="protein sequence ID" value="AEB13535.1"/>
    <property type="molecule type" value="Genomic_DNA"/>
</dbReference>
<evidence type="ECO:0000256" key="2">
    <source>
        <dbReference type="ARBA" id="ARBA00022448"/>
    </source>
</evidence>
<evidence type="ECO:0000256" key="4">
    <source>
        <dbReference type="ARBA" id="ARBA00022692"/>
    </source>
</evidence>
<feature type="transmembrane region" description="Helical" evidence="7">
    <location>
        <begin position="456"/>
        <end position="474"/>
    </location>
</feature>
<dbReference type="GO" id="GO:0015297">
    <property type="term" value="F:antiporter activity"/>
    <property type="evidence" value="ECO:0007669"/>
    <property type="project" value="InterPro"/>
</dbReference>
<dbReference type="AlphaFoldDB" id="F2NRJ3"/>
<evidence type="ECO:0000313" key="8">
    <source>
        <dbReference type="EMBL" id="AEB13535.1"/>
    </source>
</evidence>
<dbReference type="InterPro" id="IPR048279">
    <property type="entry name" value="MdtK-like"/>
</dbReference>
<dbReference type="OrthoDB" id="9806302at2"/>
<dbReference type="PIRSF" id="PIRSF006603">
    <property type="entry name" value="DinF"/>
    <property type="match status" value="1"/>
</dbReference>
<keyword evidence="6 7" id="KW-0472">Membrane</keyword>
<reference evidence="8 9" key="1">
    <citation type="journal article" date="2011" name="Stand. Genomic Sci.">
        <title>Complete genome sequence of Treponema succinifaciens type strain (6091).</title>
        <authorList>
            <person name="Han C."/>
            <person name="Gronow S."/>
            <person name="Teshima H."/>
            <person name="Lapidus A."/>
            <person name="Nolan M."/>
            <person name="Lucas S."/>
            <person name="Hammon N."/>
            <person name="Deshpande S."/>
            <person name="Cheng J.F."/>
            <person name="Zeytun A."/>
            <person name="Tapia R."/>
            <person name="Goodwin L."/>
            <person name="Pitluck S."/>
            <person name="Liolios K."/>
            <person name="Pagani I."/>
            <person name="Ivanova N."/>
            <person name="Mavromatis K."/>
            <person name="Mikhailova N."/>
            <person name="Huntemann M."/>
            <person name="Pati A."/>
            <person name="Chen A."/>
            <person name="Palaniappan K."/>
            <person name="Land M."/>
            <person name="Hauser L."/>
            <person name="Brambilla E.M."/>
            <person name="Rohde M."/>
            <person name="Goker M."/>
            <person name="Woyke T."/>
            <person name="Bristow J."/>
            <person name="Eisen J.A."/>
            <person name="Markowitz V."/>
            <person name="Hugenholtz P."/>
            <person name="Kyrpides N.C."/>
            <person name="Klenk H.P."/>
            <person name="Detter J.C."/>
        </authorList>
    </citation>
    <scope>NUCLEOTIDE SEQUENCE [LARGE SCALE GENOMIC DNA]</scope>
    <source>
        <strain evidence="9">ATCC 33096 / DSM 2489 / 6091</strain>
    </source>
</reference>
<dbReference type="HOGENOM" id="CLU_012893_5_0_12"/>
<dbReference type="STRING" id="869209.Tresu_0594"/>
<dbReference type="PANTHER" id="PTHR43549:SF3">
    <property type="entry name" value="MULTIDRUG RESISTANCE PROTEIN YPNP-RELATED"/>
    <property type="match status" value="1"/>
</dbReference>
<feature type="transmembrane region" description="Helical" evidence="7">
    <location>
        <begin position="134"/>
        <end position="152"/>
    </location>
</feature>
<dbReference type="Pfam" id="PF01554">
    <property type="entry name" value="MatE"/>
    <property type="match status" value="2"/>
</dbReference>
<feature type="transmembrane region" description="Helical" evidence="7">
    <location>
        <begin position="355"/>
        <end position="375"/>
    </location>
</feature>
<dbReference type="GO" id="GO:0042910">
    <property type="term" value="F:xenobiotic transmembrane transporter activity"/>
    <property type="evidence" value="ECO:0007669"/>
    <property type="project" value="InterPro"/>
</dbReference>
<evidence type="ECO:0000256" key="3">
    <source>
        <dbReference type="ARBA" id="ARBA00022475"/>
    </source>
</evidence>
<evidence type="ECO:0000256" key="6">
    <source>
        <dbReference type="ARBA" id="ARBA00023136"/>
    </source>
</evidence>
<feature type="transmembrane region" description="Helical" evidence="7">
    <location>
        <begin position="48"/>
        <end position="71"/>
    </location>
</feature>